<evidence type="ECO:0000256" key="2">
    <source>
        <dbReference type="ARBA" id="ARBA00022448"/>
    </source>
</evidence>
<evidence type="ECO:0000313" key="10">
    <source>
        <dbReference type="Proteomes" id="UP000198828"/>
    </source>
</evidence>
<evidence type="ECO:0000256" key="4">
    <source>
        <dbReference type="ARBA" id="ARBA00022692"/>
    </source>
</evidence>
<feature type="transmembrane region" description="Helical" evidence="7">
    <location>
        <begin position="12"/>
        <end position="30"/>
    </location>
</feature>
<evidence type="ECO:0000256" key="7">
    <source>
        <dbReference type="RuleBase" id="RU363032"/>
    </source>
</evidence>
<feature type="transmembrane region" description="Helical" evidence="7">
    <location>
        <begin position="93"/>
        <end position="116"/>
    </location>
</feature>
<evidence type="ECO:0000256" key="1">
    <source>
        <dbReference type="ARBA" id="ARBA00004651"/>
    </source>
</evidence>
<feature type="transmembrane region" description="Helical" evidence="7">
    <location>
        <begin position="122"/>
        <end position="140"/>
    </location>
</feature>
<dbReference type="GO" id="GO:0005886">
    <property type="term" value="C:plasma membrane"/>
    <property type="evidence" value="ECO:0007669"/>
    <property type="project" value="UniProtKB-SubCell"/>
</dbReference>
<keyword evidence="10" id="KW-1185">Reference proteome</keyword>
<proteinExistence type="inferred from homology"/>
<keyword evidence="6 7" id="KW-0472">Membrane</keyword>
<dbReference type="InterPro" id="IPR035906">
    <property type="entry name" value="MetI-like_sf"/>
</dbReference>
<feature type="transmembrane region" description="Helical" evidence="7">
    <location>
        <begin position="161"/>
        <end position="181"/>
    </location>
</feature>
<dbReference type="OrthoDB" id="308958at2"/>
<dbReference type="Pfam" id="PF00528">
    <property type="entry name" value="BPD_transp_1"/>
    <property type="match status" value="1"/>
</dbReference>
<dbReference type="InterPro" id="IPR000515">
    <property type="entry name" value="MetI-like"/>
</dbReference>
<keyword evidence="3" id="KW-1003">Cell membrane</keyword>
<name>A0A1H2VHS3_9FIRM</name>
<dbReference type="AlphaFoldDB" id="A0A1H2VHS3"/>
<dbReference type="EMBL" id="FNNG01000003">
    <property type="protein sequence ID" value="SDW67760.1"/>
    <property type="molecule type" value="Genomic_DNA"/>
</dbReference>
<dbReference type="PANTHER" id="PTHR30151:SF0">
    <property type="entry name" value="ABC TRANSPORTER PERMEASE PROTEIN MJ0413-RELATED"/>
    <property type="match status" value="1"/>
</dbReference>
<comment type="subcellular location">
    <subcellularLocation>
        <location evidence="1 7">Cell membrane</location>
        <topology evidence="1 7">Multi-pass membrane protein</topology>
    </subcellularLocation>
</comment>
<dbReference type="PANTHER" id="PTHR30151">
    <property type="entry name" value="ALKANE SULFONATE ABC TRANSPORTER-RELATED, MEMBRANE SUBUNIT"/>
    <property type="match status" value="1"/>
</dbReference>
<feature type="transmembrane region" description="Helical" evidence="7">
    <location>
        <begin position="221"/>
        <end position="239"/>
    </location>
</feature>
<evidence type="ECO:0000313" key="9">
    <source>
        <dbReference type="EMBL" id="SDW67760.1"/>
    </source>
</evidence>
<keyword evidence="5 7" id="KW-1133">Transmembrane helix</keyword>
<sequence length="253" mass="28885">MKIYSLKGRKFSLISKGIIIIFWTLLSRIVDNEVIFPTVKSTIASLINIIKGRYFFSIIKYSLFRSLVGFIISLVLAIFIGVLASVFKMVHHLMVPVTNFLSSVPTMAIIILALIWLDNEVVPLFVGFIMIFPILYETVLKSIKNVDKDIIEMARFYKVDRIYIIKYIYIPSILYSLSNVFSSTLGLNLKMVIAGEALSQPNYGIGNSLQLEKTYLNTSAVFAWIIIILLISKLLEFILNRLDNLFHINDWKG</sequence>
<keyword evidence="2 7" id="KW-0813">Transport</keyword>
<evidence type="ECO:0000256" key="6">
    <source>
        <dbReference type="ARBA" id="ARBA00023136"/>
    </source>
</evidence>
<feature type="transmembrane region" description="Helical" evidence="7">
    <location>
        <begin position="63"/>
        <end position="86"/>
    </location>
</feature>
<protein>
    <submittedName>
        <fullName evidence="9">NitT/TauT family transport system permease protein</fullName>
    </submittedName>
</protein>
<evidence type="ECO:0000259" key="8">
    <source>
        <dbReference type="PROSITE" id="PS50928"/>
    </source>
</evidence>
<evidence type="ECO:0000256" key="5">
    <source>
        <dbReference type="ARBA" id="ARBA00022989"/>
    </source>
</evidence>
<dbReference type="RefSeq" id="WP_093751617.1">
    <property type="nucleotide sequence ID" value="NZ_BSYN01000004.1"/>
</dbReference>
<keyword evidence="4 7" id="KW-0812">Transmembrane</keyword>
<evidence type="ECO:0000256" key="3">
    <source>
        <dbReference type="ARBA" id="ARBA00022475"/>
    </source>
</evidence>
<gene>
    <name evidence="9" type="ORF">SAMN05660923_01112</name>
</gene>
<dbReference type="GO" id="GO:0055085">
    <property type="term" value="P:transmembrane transport"/>
    <property type="evidence" value="ECO:0007669"/>
    <property type="project" value="InterPro"/>
</dbReference>
<dbReference type="SUPFAM" id="SSF161098">
    <property type="entry name" value="MetI-like"/>
    <property type="match status" value="1"/>
</dbReference>
<reference evidence="9 10" key="1">
    <citation type="submission" date="2016-10" db="EMBL/GenBank/DDBJ databases">
        <authorList>
            <person name="de Groot N.N."/>
        </authorList>
    </citation>
    <scope>NUCLEOTIDE SEQUENCE [LARGE SCALE GENOMIC DNA]</scope>
    <source>
        <strain evidence="9 10">DSM 23310</strain>
    </source>
</reference>
<feature type="domain" description="ABC transmembrane type-1" evidence="8">
    <location>
        <begin position="59"/>
        <end position="239"/>
    </location>
</feature>
<dbReference type="Proteomes" id="UP000198828">
    <property type="component" value="Unassembled WGS sequence"/>
</dbReference>
<accession>A0A1H2VHS3</accession>
<dbReference type="Gene3D" id="1.10.3720.10">
    <property type="entry name" value="MetI-like"/>
    <property type="match status" value="1"/>
</dbReference>
<organism evidence="9 10">
    <name type="scientific">Tepidimicrobium xylanilyticum</name>
    <dbReference type="NCBI Taxonomy" id="1123352"/>
    <lineage>
        <taxon>Bacteria</taxon>
        <taxon>Bacillati</taxon>
        <taxon>Bacillota</taxon>
        <taxon>Tissierellia</taxon>
        <taxon>Tissierellales</taxon>
        <taxon>Tepidimicrobiaceae</taxon>
        <taxon>Tepidimicrobium</taxon>
    </lineage>
</organism>
<dbReference type="PROSITE" id="PS50928">
    <property type="entry name" value="ABC_TM1"/>
    <property type="match status" value="1"/>
</dbReference>
<comment type="similarity">
    <text evidence="7">Belongs to the binding-protein-dependent transport system permease family.</text>
</comment>